<protein>
    <recommendedName>
        <fullName evidence="13">Ig-like domain-containing protein</fullName>
    </recommendedName>
</protein>
<dbReference type="InterPro" id="IPR003597">
    <property type="entry name" value="Ig_C1-set"/>
</dbReference>
<dbReference type="PANTHER" id="PTHR16675">
    <property type="entry name" value="MHC CLASS I-RELATED"/>
    <property type="match status" value="1"/>
</dbReference>
<dbReference type="GO" id="GO:0006955">
    <property type="term" value="P:immune response"/>
    <property type="evidence" value="ECO:0007669"/>
    <property type="project" value="TreeGrafter"/>
</dbReference>
<dbReference type="InterPro" id="IPR011162">
    <property type="entry name" value="MHC_I/II-like_Ag-recog"/>
</dbReference>
<dbReference type="FunFam" id="2.60.40.10:FF:000204">
    <property type="entry name" value="Major histocompatibility complex, class I-related protein"/>
    <property type="match status" value="1"/>
</dbReference>
<dbReference type="FunFam" id="3.30.500.10:FF:000001">
    <property type="entry name" value="H-2 class I histocompatibility antigen, alpha chain"/>
    <property type="match status" value="1"/>
</dbReference>
<keyword evidence="3 11" id="KW-0812">Transmembrane</keyword>
<dbReference type="PANTHER" id="PTHR16675:SF242">
    <property type="entry name" value="MAJOR HISTOCOMPATIBILITY COMPLEX CLASS I-RELATED GENE PROTEIN"/>
    <property type="match status" value="1"/>
</dbReference>
<keyword evidence="9" id="KW-0325">Glycoprotein</keyword>
<dbReference type="Ensembl" id="ENSPTXT00000019019.1">
    <property type="protein sequence ID" value="ENSPTXP00000018462.1"/>
    <property type="gene ID" value="ENSPTXG00000011792.1"/>
</dbReference>
<dbReference type="InterPro" id="IPR013783">
    <property type="entry name" value="Ig-like_fold"/>
</dbReference>
<evidence type="ECO:0000256" key="5">
    <source>
        <dbReference type="ARBA" id="ARBA00022859"/>
    </source>
</evidence>
<keyword evidence="4 12" id="KW-0732">Signal</keyword>
<dbReference type="InterPro" id="IPR036179">
    <property type="entry name" value="Ig-like_dom_sf"/>
</dbReference>
<keyword evidence="6 11" id="KW-1133">Transmembrane helix</keyword>
<evidence type="ECO:0000256" key="11">
    <source>
        <dbReference type="SAM" id="Phobius"/>
    </source>
</evidence>
<keyword evidence="2" id="KW-0490">MHC I</keyword>
<dbReference type="PRINTS" id="PR01638">
    <property type="entry name" value="MHCCLASSI"/>
</dbReference>
<dbReference type="GeneTree" id="ENSGT01150000286995"/>
<evidence type="ECO:0000256" key="3">
    <source>
        <dbReference type="ARBA" id="ARBA00022692"/>
    </source>
</evidence>
<keyword evidence="15" id="KW-1185">Reference proteome</keyword>
<keyword evidence="8" id="KW-1015">Disulfide bond</keyword>
<dbReference type="PROSITE" id="PS50835">
    <property type="entry name" value="IG_LIKE"/>
    <property type="match status" value="1"/>
</dbReference>
<dbReference type="Proteomes" id="UP000472273">
    <property type="component" value="Unplaced"/>
</dbReference>
<comment type="subcellular location">
    <subcellularLocation>
        <location evidence="1">Membrane</location>
        <topology evidence="1">Single-pass type I membrane protein</topology>
    </subcellularLocation>
</comment>
<proteinExistence type="inferred from homology"/>
<reference evidence="14" key="2">
    <citation type="submission" date="2025-09" db="UniProtKB">
        <authorList>
            <consortium name="Ensembl"/>
        </authorList>
    </citation>
    <scope>IDENTIFICATION</scope>
</reference>
<dbReference type="InterPro" id="IPR050208">
    <property type="entry name" value="MHC_class-I_related"/>
</dbReference>
<evidence type="ECO:0000256" key="4">
    <source>
        <dbReference type="ARBA" id="ARBA00022729"/>
    </source>
</evidence>
<comment type="similarity">
    <text evidence="10">Belongs to the MHC class I family.</text>
</comment>
<keyword evidence="5" id="KW-0391">Immunity</keyword>
<dbReference type="InterPro" id="IPR003006">
    <property type="entry name" value="Ig/MHC_CS"/>
</dbReference>
<evidence type="ECO:0000256" key="1">
    <source>
        <dbReference type="ARBA" id="ARBA00004479"/>
    </source>
</evidence>
<dbReference type="GO" id="GO:0042612">
    <property type="term" value="C:MHC class I protein complex"/>
    <property type="evidence" value="ECO:0007669"/>
    <property type="project" value="UniProtKB-KW"/>
</dbReference>
<dbReference type="GO" id="GO:0002474">
    <property type="term" value="P:antigen processing and presentation of peptide antigen via MHC class I"/>
    <property type="evidence" value="ECO:0007669"/>
    <property type="project" value="UniProtKB-KW"/>
</dbReference>
<evidence type="ECO:0000256" key="7">
    <source>
        <dbReference type="ARBA" id="ARBA00023136"/>
    </source>
</evidence>
<dbReference type="PROSITE" id="PS00290">
    <property type="entry name" value="IG_MHC"/>
    <property type="match status" value="1"/>
</dbReference>
<dbReference type="SUPFAM" id="SSF54452">
    <property type="entry name" value="MHC antigen-recognition domain"/>
    <property type="match status" value="1"/>
</dbReference>
<feature type="transmembrane region" description="Helical" evidence="11">
    <location>
        <begin position="314"/>
        <end position="336"/>
    </location>
</feature>
<feature type="domain" description="Ig-like" evidence="13">
    <location>
        <begin position="233"/>
        <end position="303"/>
    </location>
</feature>
<accession>A0A670Z340</accession>
<evidence type="ECO:0000256" key="8">
    <source>
        <dbReference type="ARBA" id="ARBA00023157"/>
    </source>
</evidence>
<evidence type="ECO:0000313" key="15">
    <source>
        <dbReference type="Proteomes" id="UP000472273"/>
    </source>
</evidence>
<evidence type="ECO:0000256" key="2">
    <source>
        <dbReference type="ARBA" id="ARBA00022451"/>
    </source>
</evidence>
<dbReference type="SMART" id="SM00407">
    <property type="entry name" value="IGc1"/>
    <property type="match status" value="1"/>
</dbReference>
<dbReference type="GO" id="GO:0005615">
    <property type="term" value="C:extracellular space"/>
    <property type="evidence" value="ECO:0007669"/>
    <property type="project" value="TreeGrafter"/>
</dbReference>
<evidence type="ECO:0000259" key="13">
    <source>
        <dbReference type="PROSITE" id="PS50835"/>
    </source>
</evidence>
<dbReference type="GO" id="GO:0009897">
    <property type="term" value="C:external side of plasma membrane"/>
    <property type="evidence" value="ECO:0007669"/>
    <property type="project" value="TreeGrafter"/>
</dbReference>
<dbReference type="InterPro" id="IPR001039">
    <property type="entry name" value="MHC_I_a_a1/a2"/>
</dbReference>
<evidence type="ECO:0000256" key="10">
    <source>
        <dbReference type="RuleBase" id="RU004439"/>
    </source>
</evidence>
<dbReference type="SUPFAM" id="SSF48726">
    <property type="entry name" value="Immunoglobulin"/>
    <property type="match status" value="1"/>
</dbReference>
<evidence type="ECO:0000256" key="12">
    <source>
        <dbReference type="SAM" id="SignalP"/>
    </source>
</evidence>
<dbReference type="AlphaFoldDB" id="A0A670Z340"/>
<dbReference type="InterPro" id="IPR011161">
    <property type="entry name" value="MHC_I-like_Ag-recog"/>
</dbReference>
<feature type="chain" id="PRO_5025598455" description="Ig-like domain-containing protein" evidence="12">
    <location>
        <begin position="26"/>
        <end position="405"/>
    </location>
</feature>
<dbReference type="InterPro" id="IPR007110">
    <property type="entry name" value="Ig-like_dom"/>
</dbReference>
<dbReference type="InterPro" id="IPR037055">
    <property type="entry name" value="MHC_I-like_Ag-recog_sf"/>
</dbReference>
<sequence length="405" mass="46378">MALRSAPLGLLVLLAVALRESCVGASSHSLKYFLTAISDPSQGLPQFVAVGYMDGQAFVHYDSHSRRMKPRVSWMEKVEKDDPQYRDRNTRNFRGAEEQFRGNLETLRNRYNQSEGFHTIQMLSGCELCTDGKTKEGFEMHGYDGRTFLTFDTETRTWVALDLQAQITKRKWDADQGFNQRKKAYLEEICIEWLGKYLSYEKEMLQRTGEHLDPGWTFLLDGRISLTHSTHVCRLDGFYPREIDASWRRDGEVWLEETFHGFLVPNADGTYHYWLSIRIDPKERGRYRCHVEHDGLPEPLDLALEGERLQGGEGWFIVGCVMGGFVLVLVVFVVLASKKPRIMEFFSKCGFFWGVGWEECVMEGGWGDFSQVSPFVELLLGFFLSCFSSPPGEHVLSQLLAGTPV</sequence>
<name>A0A670Z340_PSETE</name>
<keyword evidence="7 11" id="KW-0472">Membrane</keyword>
<reference evidence="14" key="1">
    <citation type="submission" date="2025-08" db="UniProtKB">
        <authorList>
            <consortium name="Ensembl"/>
        </authorList>
    </citation>
    <scope>IDENTIFICATION</scope>
</reference>
<organism evidence="14 15">
    <name type="scientific">Pseudonaja textilis</name>
    <name type="common">Eastern brown snake</name>
    <dbReference type="NCBI Taxonomy" id="8673"/>
    <lineage>
        <taxon>Eukaryota</taxon>
        <taxon>Metazoa</taxon>
        <taxon>Chordata</taxon>
        <taxon>Craniata</taxon>
        <taxon>Vertebrata</taxon>
        <taxon>Euteleostomi</taxon>
        <taxon>Lepidosauria</taxon>
        <taxon>Squamata</taxon>
        <taxon>Bifurcata</taxon>
        <taxon>Unidentata</taxon>
        <taxon>Episquamata</taxon>
        <taxon>Toxicofera</taxon>
        <taxon>Serpentes</taxon>
        <taxon>Colubroidea</taxon>
        <taxon>Elapidae</taxon>
        <taxon>Hydrophiinae</taxon>
        <taxon>Pseudonaja</taxon>
    </lineage>
</organism>
<feature type="signal peptide" evidence="12">
    <location>
        <begin position="1"/>
        <end position="25"/>
    </location>
</feature>
<dbReference type="Gene3D" id="3.30.500.10">
    <property type="entry name" value="MHC class I-like antigen recognition-like"/>
    <property type="match status" value="1"/>
</dbReference>
<evidence type="ECO:0000256" key="6">
    <source>
        <dbReference type="ARBA" id="ARBA00022989"/>
    </source>
</evidence>
<dbReference type="Gene3D" id="2.60.40.10">
    <property type="entry name" value="Immunoglobulins"/>
    <property type="match status" value="1"/>
</dbReference>
<evidence type="ECO:0000313" key="14">
    <source>
        <dbReference type="Ensembl" id="ENSPTXP00000018462.1"/>
    </source>
</evidence>
<dbReference type="Pfam" id="PF00129">
    <property type="entry name" value="MHC_I"/>
    <property type="match status" value="1"/>
</dbReference>
<evidence type="ECO:0000256" key="9">
    <source>
        <dbReference type="ARBA" id="ARBA00023180"/>
    </source>
</evidence>
<dbReference type="Pfam" id="PF07654">
    <property type="entry name" value="C1-set"/>
    <property type="match status" value="1"/>
</dbReference>